<accession>G2XVT3</accession>
<evidence type="ECO:0000313" key="2">
    <source>
        <dbReference type="Proteomes" id="UP000008177"/>
    </source>
</evidence>
<dbReference type="AlphaFoldDB" id="G2XVT3"/>
<proteinExistence type="predicted"/>
<evidence type="ECO:0000313" key="1">
    <source>
        <dbReference type="EMBL" id="CCD44603.1"/>
    </source>
</evidence>
<dbReference type="EMBL" id="FQ790271">
    <property type="protein sequence ID" value="CCD44603.1"/>
    <property type="molecule type" value="Genomic_DNA"/>
</dbReference>
<dbReference type="Proteomes" id="UP000008177">
    <property type="component" value="Unplaced contigs"/>
</dbReference>
<dbReference type="HOGENOM" id="CLU_3068363_0_0_1"/>
<reference evidence="2" key="1">
    <citation type="journal article" date="2011" name="PLoS Genet.">
        <title>Genomic analysis of the necrotrophic fungal pathogens Sclerotinia sclerotiorum and Botrytis cinerea.</title>
        <authorList>
            <person name="Amselem J."/>
            <person name="Cuomo C.A."/>
            <person name="van Kan J.A."/>
            <person name="Viaud M."/>
            <person name="Benito E.P."/>
            <person name="Couloux A."/>
            <person name="Coutinho P.M."/>
            <person name="de Vries R.P."/>
            <person name="Dyer P.S."/>
            <person name="Fillinger S."/>
            <person name="Fournier E."/>
            <person name="Gout L."/>
            <person name="Hahn M."/>
            <person name="Kohn L."/>
            <person name="Lapalu N."/>
            <person name="Plummer K.M."/>
            <person name="Pradier J.M."/>
            <person name="Quevillon E."/>
            <person name="Sharon A."/>
            <person name="Simon A."/>
            <person name="ten Have A."/>
            <person name="Tudzynski B."/>
            <person name="Tudzynski P."/>
            <person name="Wincker P."/>
            <person name="Andrew M."/>
            <person name="Anthouard V."/>
            <person name="Beever R.E."/>
            <person name="Beffa R."/>
            <person name="Benoit I."/>
            <person name="Bouzid O."/>
            <person name="Brault B."/>
            <person name="Chen Z."/>
            <person name="Choquer M."/>
            <person name="Collemare J."/>
            <person name="Cotton P."/>
            <person name="Danchin E.G."/>
            <person name="Da Silva C."/>
            <person name="Gautier A."/>
            <person name="Giraud C."/>
            <person name="Giraud T."/>
            <person name="Gonzalez C."/>
            <person name="Grossetete S."/>
            <person name="Guldener U."/>
            <person name="Henrissat B."/>
            <person name="Howlett B.J."/>
            <person name="Kodira C."/>
            <person name="Kretschmer M."/>
            <person name="Lappartient A."/>
            <person name="Leroch M."/>
            <person name="Levis C."/>
            <person name="Mauceli E."/>
            <person name="Neuveglise C."/>
            <person name="Oeser B."/>
            <person name="Pearson M."/>
            <person name="Poulain J."/>
            <person name="Poussereau N."/>
            <person name="Quesneville H."/>
            <person name="Rascle C."/>
            <person name="Schumacher J."/>
            <person name="Segurens B."/>
            <person name="Sexton A."/>
            <person name="Silva E."/>
            <person name="Sirven C."/>
            <person name="Soanes D.M."/>
            <person name="Talbot N.J."/>
            <person name="Templeton M."/>
            <person name="Yandava C."/>
            <person name="Yarden O."/>
            <person name="Zeng Q."/>
            <person name="Rollins J.A."/>
            <person name="Lebrun M.H."/>
            <person name="Dickman M."/>
        </authorList>
    </citation>
    <scope>NUCLEOTIDE SEQUENCE [LARGE SCALE GENOMIC DNA]</scope>
    <source>
        <strain evidence="2">T4</strain>
    </source>
</reference>
<name>G2XVT3_BOTF4</name>
<organism evidence="1 2">
    <name type="scientific">Botryotinia fuckeliana (strain T4)</name>
    <name type="common">Noble rot fungus</name>
    <name type="synonym">Botrytis cinerea</name>
    <dbReference type="NCBI Taxonomy" id="999810"/>
    <lineage>
        <taxon>Eukaryota</taxon>
        <taxon>Fungi</taxon>
        <taxon>Dikarya</taxon>
        <taxon>Ascomycota</taxon>
        <taxon>Pezizomycotina</taxon>
        <taxon>Leotiomycetes</taxon>
        <taxon>Helotiales</taxon>
        <taxon>Sclerotiniaceae</taxon>
        <taxon>Botrytis</taxon>
    </lineage>
</organism>
<sequence length="53" mass="6218">MSSRITRLINVCYSESVDVLKFELNPEFEFEIEIVHTEDNERGFGMGEDTYVQ</sequence>
<protein>
    <submittedName>
        <fullName evidence="1">Uncharacterized protein</fullName>
    </submittedName>
</protein>
<dbReference type="InParanoid" id="G2XVT3"/>
<gene>
    <name evidence="1" type="ORF">BofuT4_uP055040.1</name>
</gene>